<comment type="caution">
    <text evidence="6">The sequence shown here is derived from an EMBL/GenBank/DDBJ whole genome shotgun (WGS) entry which is preliminary data.</text>
</comment>
<dbReference type="SUPFAM" id="SSF55816">
    <property type="entry name" value="5'-nucleotidase (syn. UDP-sugar hydrolase), C-terminal domain"/>
    <property type="match status" value="1"/>
</dbReference>
<keyword evidence="2" id="KW-0547">Nucleotide-binding</keyword>
<dbReference type="PROSITE" id="PS51318">
    <property type="entry name" value="TAT"/>
    <property type="match status" value="1"/>
</dbReference>
<dbReference type="InterPro" id="IPR036907">
    <property type="entry name" value="5'-Nucleotdase_C_sf"/>
</dbReference>
<feature type="domain" description="5'-Nucleotidase C-terminal" evidence="5">
    <location>
        <begin position="413"/>
        <end position="587"/>
    </location>
</feature>
<feature type="region of interest" description="Disordered" evidence="3">
    <location>
        <begin position="1"/>
        <end position="23"/>
    </location>
</feature>
<evidence type="ECO:0000256" key="1">
    <source>
        <dbReference type="ARBA" id="ARBA00022729"/>
    </source>
</evidence>
<sequence length="624" mass="67290">MSERGNNAHKRAPSPMKPSGSRFAVNRRIRRRTFLTTTGAVATAAAVGDLAYAGPDALDDAAAAGYVDVQLLNITDLHGYLQPTTPGQGSVITGAGGVQVTVGGVGYLATHLKQLREGRRNSLFFSSGDNFSGWPFEIDAHANEPTVEALNALGLQFSTVGNHELDQSVKFLVDHMEHGAPYPVNGRDDNFVDSTGHRFRGANFRFYTANIVHADTGRTIVPPYNIEWVDAGRGRKLPIAFIHLTVMDTPTGSTSYQPELRALSDVEQANKLAAQLKKRGINAIVINIHDGGVAGNDYNAGTNPSGPVFQLAAQASPDIAAIVTGHWHCRFNMMVPDPNGVPRPVVEAGNHGSLINEINLKLDPRTGHVIRELTTSTNHANTRDVPVDEELQYIADYWTAKGAKRYATPVVKVTGDFTRTPNRSGESTMGNLAADFAYWDANQHRGGRADLALISVKPVSGSNALTGDLLFAKGTNPADADGTVLFGEAWNAFGYGNPVLTVTLPGTQLHAAFEAQWVAQANGTEKFAPFAVSHNVSYTYDTTKPIGRRVDPANVRIDGKPIDLNRDYRVAALAYTLIGGDGTQVFTGFTDPYRNDRDHEGFIAYLRAHPTLTPSTLDRARPVS</sequence>
<dbReference type="PRINTS" id="PR01607">
    <property type="entry name" value="APYRASEFAMLY"/>
</dbReference>
<dbReference type="Gene3D" id="3.90.780.10">
    <property type="entry name" value="5'-Nucleotidase, C-terminal domain"/>
    <property type="match status" value="1"/>
</dbReference>
<organism evidence="6 7">
    <name type="scientific">Kribbella rubisoli</name>
    <dbReference type="NCBI Taxonomy" id="3075929"/>
    <lineage>
        <taxon>Bacteria</taxon>
        <taxon>Bacillati</taxon>
        <taxon>Actinomycetota</taxon>
        <taxon>Actinomycetes</taxon>
        <taxon>Propionibacteriales</taxon>
        <taxon>Kribbellaceae</taxon>
        <taxon>Kribbella</taxon>
    </lineage>
</organism>
<dbReference type="AlphaFoldDB" id="A0A4Q7WLX8"/>
<accession>A0A4Q7WLX8</accession>
<dbReference type="PANTHER" id="PTHR11575">
    <property type="entry name" value="5'-NUCLEOTIDASE-RELATED"/>
    <property type="match status" value="1"/>
</dbReference>
<dbReference type="EMBL" id="SHKR01000015">
    <property type="protein sequence ID" value="RZU11107.1"/>
    <property type="molecule type" value="Genomic_DNA"/>
</dbReference>
<gene>
    <name evidence="6" type="ORF">EV645_6265</name>
</gene>
<keyword evidence="7" id="KW-1185">Reference proteome</keyword>
<dbReference type="GO" id="GO:0008253">
    <property type="term" value="F:5'-nucleotidase activity"/>
    <property type="evidence" value="ECO:0007669"/>
    <property type="project" value="TreeGrafter"/>
</dbReference>
<dbReference type="InterPro" id="IPR006311">
    <property type="entry name" value="TAT_signal"/>
</dbReference>
<dbReference type="Pfam" id="PF02872">
    <property type="entry name" value="5_nucleotid_C"/>
    <property type="match status" value="1"/>
</dbReference>
<dbReference type="InterPro" id="IPR004843">
    <property type="entry name" value="Calcineurin-like_PHP"/>
</dbReference>
<keyword evidence="2" id="KW-0378">Hydrolase</keyword>
<keyword evidence="1" id="KW-0732">Signal</keyword>
<dbReference type="InterPro" id="IPR029052">
    <property type="entry name" value="Metallo-depent_PP-like"/>
</dbReference>
<dbReference type="GO" id="GO:0000166">
    <property type="term" value="F:nucleotide binding"/>
    <property type="evidence" value="ECO:0007669"/>
    <property type="project" value="UniProtKB-KW"/>
</dbReference>
<dbReference type="SUPFAM" id="SSF56300">
    <property type="entry name" value="Metallo-dependent phosphatases"/>
    <property type="match status" value="1"/>
</dbReference>
<reference evidence="6 7" key="1">
    <citation type="journal article" date="2015" name="Stand. Genomic Sci.">
        <title>Genomic Encyclopedia of Bacterial and Archaeal Type Strains, Phase III: the genomes of soil and plant-associated and newly described type strains.</title>
        <authorList>
            <person name="Whitman W.B."/>
            <person name="Woyke T."/>
            <person name="Klenk H.P."/>
            <person name="Zhou Y."/>
            <person name="Lilburn T.G."/>
            <person name="Beck B.J."/>
            <person name="De Vos P."/>
            <person name="Vandamme P."/>
            <person name="Eisen J.A."/>
            <person name="Garrity G."/>
            <person name="Hugenholtz P."/>
            <person name="Kyrpides N.C."/>
        </authorList>
    </citation>
    <scope>NUCLEOTIDE SEQUENCE [LARGE SCALE GENOMIC DNA]</scope>
    <source>
        <strain evidence="6 7">VKM Ac-2540</strain>
    </source>
</reference>
<evidence type="ECO:0000259" key="4">
    <source>
        <dbReference type="Pfam" id="PF00149"/>
    </source>
</evidence>
<proteinExistence type="inferred from homology"/>
<evidence type="ECO:0000313" key="6">
    <source>
        <dbReference type="EMBL" id="RZU11107.1"/>
    </source>
</evidence>
<feature type="domain" description="Calcineurin-like phosphoesterase" evidence="4">
    <location>
        <begin position="72"/>
        <end position="329"/>
    </location>
</feature>
<dbReference type="GO" id="GO:0030288">
    <property type="term" value="C:outer membrane-bounded periplasmic space"/>
    <property type="evidence" value="ECO:0007669"/>
    <property type="project" value="TreeGrafter"/>
</dbReference>
<dbReference type="Proteomes" id="UP000292027">
    <property type="component" value="Unassembled WGS sequence"/>
</dbReference>
<dbReference type="PANTHER" id="PTHR11575:SF24">
    <property type="entry name" value="5'-NUCLEOTIDASE"/>
    <property type="match status" value="1"/>
</dbReference>
<evidence type="ECO:0000256" key="3">
    <source>
        <dbReference type="SAM" id="MobiDB-lite"/>
    </source>
</evidence>
<protein>
    <submittedName>
        <fullName evidence="6">5'-nucleotidase</fullName>
    </submittedName>
</protein>
<dbReference type="Pfam" id="PF00149">
    <property type="entry name" value="Metallophos"/>
    <property type="match status" value="1"/>
</dbReference>
<dbReference type="GO" id="GO:0009166">
    <property type="term" value="P:nucleotide catabolic process"/>
    <property type="evidence" value="ECO:0007669"/>
    <property type="project" value="InterPro"/>
</dbReference>
<dbReference type="Gene3D" id="3.60.21.10">
    <property type="match status" value="1"/>
</dbReference>
<dbReference type="InterPro" id="IPR006179">
    <property type="entry name" value="5_nucleotidase/apyrase"/>
</dbReference>
<evidence type="ECO:0000256" key="2">
    <source>
        <dbReference type="RuleBase" id="RU362119"/>
    </source>
</evidence>
<evidence type="ECO:0000259" key="5">
    <source>
        <dbReference type="Pfam" id="PF02872"/>
    </source>
</evidence>
<evidence type="ECO:0000313" key="7">
    <source>
        <dbReference type="Proteomes" id="UP000292027"/>
    </source>
</evidence>
<name>A0A4Q7WLX8_9ACTN</name>
<comment type="similarity">
    <text evidence="2">Belongs to the 5'-nucleotidase family.</text>
</comment>
<dbReference type="GO" id="GO:0008768">
    <property type="term" value="F:UDP-sugar diphosphatase activity"/>
    <property type="evidence" value="ECO:0007669"/>
    <property type="project" value="TreeGrafter"/>
</dbReference>
<dbReference type="InterPro" id="IPR008334">
    <property type="entry name" value="5'-Nucleotdase_C"/>
</dbReference>